<keyword evidence="6" id="KW-1185">Reference proteome</keyword>
<dbReference type="InterPro" id="IPR000835">
    <property type="entry name" value="HTH_MarR-typ"/>
</dbReference>
<evidence type="ECO:0000256" key="2">
    <source>
        <dbReference type="ARBA" id="ARBA00023125"/>
    </source>
</evidence>
<keyword evidence="1" id="KW-0805">Transcription regulation</keyword>
<dbReference type="Gene3D" id="1.10.10.10">
    <property type="entry name" value="Winged helix-like DNA-binding domain superfamily/Winged helix DNA-binding domain"/>
    <property type="match status" value="1"/>
</dbReference>
<keyword evidence="3" id="KW-0804">Transcription</keyword>
<feature type="domain" description="HTH marR-type" evidence="4">
    <location>
        <begin position="21"/>
        <end position="78"/>
    </location>
</feature>
<evidence type="ECO:0000256" key="1">
    <source>
        <dbReference type="ARBA" id="ARBA00023015"/>
    </source>
</evidence>
<dbReference type="PANTHER" id="PTHR38465:SF2">
    <property type="entry name" value="HTH-TYPE TRANSCRIPTIONAL REGULATOR MMPR5"/>
    <property type="match status" value="1"/>
</dbReference>
<evidence type="ECO:0000313" key="5">
    <source>
        <dbReference type="EMBL" id="MFC4133902.1"/>
    </source>
</evidence>
<sequence length="167" mass="18583">MATDAEITFADHIGRFYARRYGMAPMVGRLLGYLVIRHPSEPSIAELADALLASRSAITGAISTLETLGLIHRSRAAGERMDRVRLDLDAPRSTGFDVTEFHEQAALAREGLALLADAPIERKAALLEWRAFADFLVTRLPQLEADWRAHREKLRADGTLPDIPRRP</sequence>
<accession>A0ABV8LU13</accession>
<dbReference type="Gene3D" id="1.10.287.160">
    <property type="entry name" value="HR1 repeat"/>
    <property type="match status" value="1"/>
</dbReference>
<keyword evidence="2" id="KW-0238">DNA-binding</keyword>
<dbReference type="SUPFAM" id="SSF46785">
    <property type="entry name" value="Winged helix' DNA-binding domain"/>
    <property type="match status" value="1"/>
</dbReference>
<protein>
    <submittedName>
        <fullName evidence="5">GbsR/MarR family transcriptional regulator</fullName>
    </submittedName>
</protein>
<dbReference type="InterPro" id="IPR052362">
    <property type="entry name" value="HTH-GbsR_regulator"/>
</dbReference>
<gene>
    <name evidence="5" type="ORF">ACFOZ4_25085</name>
</gene>
<evidence type="ECO:0000256" key="3">
    <source>
        <dbReference type="ARBA" id="ARBA00023163"/>
    </source>
</evidence>
<dbReference type="InterPro" id="IPR036388">
    <property type="entry name" value="WH-like_DNA-bd_sf"/>
</dbReference>
<proteinExistence type="predicted"/>
<reference evidence="6" key="1">
    <citation type="journal article" date="2019" name="Int. J. Syst. Evol. Microbiol.">
        <title>The Global Catalogue of Microorganisms (GCM) 10K type strain sequencing project: providing services to taxonomists for standard genome sequencing and annotation.</title>
        <authorList>
            <consortium name="The Broad Institute Genomics Platform"/>
            <consortium name="The Broad Institute Genome Sequencing Center for Infectious Disease"/>
            <person name="Wu L."/>
            <person name="Ma J."/>
        </authorList>
    </citation>
    <scope>NUCLEOTIDE SEQUENCE [LARGE SCALE GENOMIC DNA]</scope>
    <source>
        <strain evidence="6">CGMCC 4.7289</strain>
    </source>
</reference>
<dbReference type="RefSeq" id="WP_253761898.1">
    <property type="nucleotide sequence ID" value="NZ_JAMZDZ010000001.1"/>
</dbReference>
<organism evidence="5 6">
    <name type="scientific">Hamadaea flava</name>
    <dbReference type="NCBI Taxonomy" id="1742688"/>
    <lineage>
        <taxon>Bacteria</taxon>
        <taxon>Bacillati</taxon>
        <taxon>Actinomycetota</taxon>
        <taxon>Actinomycetes</taxon>
        <taxon>Micromonosporales</taxon>
        <taxon>Micromonosporaceae</taxon>
        <taxon>Hamadaea</taxon>
    </lineage>
</organism>
<evidence type="ECO:0000313" key="6">
    <source>
        <dbReference type="Proteomes" id="UP001595816"/>
    </source>
</evidence>
<comment type="caution">
    <text evidence="5">The sequence shown here is derived from an EMBL/GenBank/DDBJ whole genome shotgun (WGS) entry which is preliminary data.</text>
</comment>
<name>A0ABV8LU13_9ACTN</name>
<dbReference type="Pfam" id="PF12802">
    <property type="entry name" value="MarR_2"/>
    <property type="match status" value="1"/>
</dbReference>
<dbReference type="Proteomes" id="UP001595816">
    <property type="component" value="Unassembled WGS sequence"/>
</dbReference>
<dbReference type="InterPro" id="IPR036390">
    <property type="entry name" value="WH_DNA-bd_sf"/>
</dbReference>
<dbReference type="EMBL" id="JBHSAY010000015">
    <property type="protein sequence ID" value="MFC4133902.1"/>
    <property type="molecule type" value="Genomic_DNA"/>
</dbReference>
<dbReference type="PANTHER" id="PTHR38465">
    <property type="entry name" value="HTH-TYPE TRANSCRIPTIONAL REGULATOR MJ1563-RELATED"/>
    <property type="match status" value="1"/>
</dbReference>
<evidence type="ECO:0000259" key="4">
    <source>
        <dbReference type="Pfam" id="PF12802"/>
    </source>
</evidence>